<organism evidence="2 3">
    <name type="scientific">Ramlibacter tataouinensis</name>
    <dbReference type="NCBI Taxonomy" id="94132"/>
    <lineage>
        <taxon>Bacteria</taxon>
        <taxon>Pseudomonadati</taxon>
        <taxon>Pseudomonadota</taxon>
        <taxon>Betaproteobacteria</taxon>
        <taxon>Burkholderiales</taxon>
        <taxon>Comamonadaceae</taxon>
        <taxon>Ramlibacter</taxon>
    </lineage>
</organism>
<dbReference type="GO" id="GO:0005506">
    <property type="term" value="F:iron ion binding"/>
    <property type="evidence" value="ECO:0007669"/>
    <property type="project" value="InterPro"/>
</dbReference>
<dbReference type="Proteomes" id="UP000070433">
    <property type="component" value="Chromosome"/>
</dbReference>
<keyword evidence="1" id="KW-0812">Transmembrane</keyword>
<dbReference type="GO" id="GO:0004497">
    <property type="term" value="F:monooxygenase activity"/>
    <property type="evidence" value="ECO:0007669"/>
    <property type="project" value="InterPro"/>
</dbReference>
<reference evidence="2 3" key="1">
    <citation type="journal article" date="2014" name="Int. J. Syst. Evol. Microbiol.">
        <title>Ramlibacter solisilvae sp. nov., isolated from forest soil, and emended description of the genus Ramlibacter.</title>
        <authorList>
            <person name="Lee H.J."/>
            <person name="Lee S.H."/>
            <person name="Lee S.S."/>
            <person name="Lee J.S."/>
            <person name="Kim Y."/>
            <person name="Kim S.C."/>
            <person name="Jeon C.O."/>
        </authorList>
    </citation>
    <scope>NUCLEOTIDE SEQUENCE [LARGE SCALE GENOMIC DNA]</scope>
    <source>
        <strain evidence="2 3">5-10</strain>
    </source>
</reference>
<dbReference type="GO" id="GO:0020037">
    <property type="term" value="F:heme binding"/>
    <property type="evidence" value="ECO:0007669"/>
    <property type="project" value="InterPro"/>
</dbReference>
<evidence type="ECO:0000313" key="3">
    <source>
        <dbReference type="Proteomes" id="UP000070433"/>
    </source>
</evidence>
<proteinExistence type="predicted"/>
<gene>
    <name evidence="2" type="ORF">UC35_16055</name>
</gene>
<dbReference type="GO" id="GO:0016705">
    <property type="term" value="F:oxidoreductase activity, acting on paired donors, with incorporation or reduction of molecular oxygen"/>
    <property type="evidence" value="ECO:0007669"/>
    <property type="project" value="InterPro"/>
</dbReference>
<name>A0A127K0L3_9BURK</name>
<keyword evidence="1" id="KW-1133">Transmembrane helix</keyword>
<protein>
    <submittedName>
        <fullName evidence="2">Uncharacterized protein</fullName>
    </submittedName>
</protein>
<evidence type="ECO:0000313" key="2">
    <source>
        <dbReference type="EMBL" id="AMO24082.1"/>
    </source>
</evidence>
<keyword evidence="1" id="KW-0472">Membrane</keyword>
<accession>A0A127K0L3</accession>
<dbReference type="SUPFAM" id="SSF48264">
    <property type="entry name" value="Cytochrome P450"/>
    <property type="match status" value="1"/>
</dbReference>
<evidence type="ECO:0000256" key="1">
    <source>
        <dbReference type="SAM" id="Phobius"/>
    </source>
</evidence>
<dbReference type="AlphaFoldDB" id="A0A127K0L3"/>
<dbReference type="EMBL" id="CP010951">
    <property type="protein sequence ID" value="AMO24082.1"/>
    <property type="molecule type" value="Genomic_DNA"/>
</dbReference>
<sequence length="589" mass="66528">MSTRDDGSSSWASSIRAEHIRKKTMSKLAEFRNAASHPLEQNRLLFESLRDDTRRAHFYGELRRDGCPVLKFKSVMSNGGCGRSWPSEDVYFVSRADQVSKALKLGRVEPYAALDSGGRFMLALDDQPEQKDQHMRAMLALQYSPSQIEKTGREAVRLACIRPLKQRRFDVVDIAQQAALHFVQLLFGLDSKAHVALELAMQATYTKLSFQIVGRHFVSDSGLPPDSPQSLRIREELVNYVRLAAQPRATRRVGEPRRTVIERLHAPGGKSRDELVFVALGLMAGTIGNMTASVAIAIDHFFRRRRGRQWLIDIAIEAAQRKDMRKLEGMVDRALSWNPPAPFLARVARDANLRAALNVPDGAQLLLALGVDAGRALRFGGNWNDCAYPHRCVGQHLAWPLLVETIRQVLVLPGLSRVLDPATAQLHPLEKRWGAMCTKFPLQYQRDRRLNQQPLYIVLPIKEPVAENARALRLLTAAGAHIVEDALAKSDHVHFAWFELTEDNRHLVMCTVYDGDFDAYVEHFALDVPLFDKQFDFLDIPLPRPIKDHPKQFVEAIRRCHRAPLGDYFFSAYPLDTVADIYNAGGKRP</sequence>
<keyword evidence="3" id="KW-1185">Reference proteome</keyword>
<dbReference type="InterPro" id="IPR036396">
    <property type="entry name" value="Cyt_P450_sf"/>
</dbReference>
<feature type="transmembrane region" description="Helical" evidence="1">
    <location>
        <begin position="275"/>
        <end position="298"/>
    </location>
</feature>
<dbReference type="Gene3D" id="1.10.630.10">
    <property type="entry name" value="Cytochrome P450"/>
    <property type="match status" value="1"/>
</dbReference>